<gene>
    <name evidence="1" type="ORF">GGD56_000068</name>
</gene>
<accession>A0ABR6IF23</accession>
<proteinExistence type="predicted"/>
<dbReference type="RefSeq" id="WP_022718143.1">
    <property type="nucleotide sequence ID" value="NZ_JACIFX010000001.1"/>
</dbReference>
<sequence>MIKSDSPGFFRLMVGDCEVTVLSDGKNLLAAAKLLQGDTARIADALKSNFLGEQFETSHNSFLVNTGDKLVLVDAGAGTLLGPHTGKLLGNL</sequence>
<evidence type="ECO:0000313" key="1">
    <source>
        <dbReference type="EMBL" id="MBB4226248.1"/>
    </source>
</evidence>
<name>A0ABR6IF23_9HYPH</name>
<dbReference type="InterPro" id="IPR036866">
    <property type="entry name" value="RibonucZ/Hydroxyglut_hydro"/>
</dbReference>
<evidence type="ECO:0000313" key="2">
    <source>
        <dbReference type="Proteomes" id="UP000551353"/>
    </source>
</evidence>
<dbReference type="SUPFAM" id="SSF56281">
    <property type="entry name" value="Metallo-hydrolase/oxidoreductase"/>
    <property type="match status" value="1"/>
</dbReference>
<dbReference type="EMBL" id="JACIFX010000001">
    <property type="protein sequence ID" value="MBB4226248.1"/>
    <property type="molecule type" value="Genomic_DNA"/>
</dbReference>
<comment type="caution">
    <text evidence="1">The sequence shown here is derived from an EMBL/GenBank/DDBJ whole genome shotgun (WGS) entry which is preliminary data.</text>
</comment>
<dbReference type="Proteomes" id="UP000551353">
    <property type="component" value="Unassembled WGS sequence"/>
</dbReference>
<protein>
    <submittedName>
        <fullName evidence="1">Uncharacterized protein</fullName>
    </submittedName>
</protein>
<dbReference type="Gene3D" id="3.60.15.10">
    <property type="entry name" value="Ribonuclease Z/Hydroxyacylglutathione hydrolase-like"/>
    <property type="match status" value="1"/>
</dbReference>
<organism evidence="1 2">
    <name type="scientific">Rhizobium mongolense</name>
    <dbReference type="NCBI Taxonomy" id="57676"/>
    <lineage>
        <taxon>Bacteria</taxon>
        <taxon>Pseudomonadati</taxon>
        <taxon>Pseudomonadota</taxon>
        <taxon>Alphaproteobacteria</taxon>
        <taxon>Hyphomicrobiales</taxon>
        <taxon>Rhizobiaceae</taxon>
        <taxon>Rhizobium/Agrobacterium group</taxon>
        <taxon>Rhizobium</taxon>
    </lineage>
</organism>
<reference evidence="1 2" key="1">
    <citation type="submission" date="2020-08" db="EMBL/GenBank/DDBJ databases">
        <title>Genomic Encyclopedia of Type Strains, Phase IV (KMG-V): Genome sequencing to study the core and pangenomes of soil and plant-associated prokaryotes.</title>
        <authorList>
            <person name="Whitman W."/>
        </authorList>
    </citation>
    <scope>NUCLEOTIDE SEQUENCE [LARGE SCALE GENOMIC DNA]</scope>
    <source>
        <strain evidence="1 2">SEMIA 4087</strain>
    </source>
</reference>
<keyword evidence="2" id="KW-1185">Reference proteome</keyword>